<feature type="compositionally biased region" description="Basic and acidic residues" evidence="3">
    <location>
        <begin position="8"/>
        <end position="17"/>
    </location>
</feature>
<evidence type="ECO:0000313" key="7">
    <source>
        <dbReference type="Proteomes" id="UP000266841"/>
    </source>
</evidence>
<dbReference type="Gene3D" id="3.30.420.10">
    <property type="entry name" value="Ribonuclease H-like superfamily/Ribonuclease H"/>
    <property type="match status" value="1"/>
</dbReference>
<accession>K0T4N1</accession>
<evidence type="ECO:0000256" key="3">
    <source>
        <dbReference type="SAM" id="MobiDB-lite"/>
    </source>
</evidence>
<feature type="compositionally biased region" description="Basic and acidic residues" evidence="3">
    <location>
        <begin position="473"/>
        <end position="483"/>
    </location>
</feature>
<dbReference type="InterPro" id="IPR006133">
    <property type="entry name" value="DNA-dir_DNA_pol_B_exonuc"/>
</dbReference>
<dbReference type="eggNOG" id="KOG0969">
    <property type="taxonomic scope" value="Eukaryota"/>
</dbReference>
<comment type="catalytic activity">
    <reaction evidence="2">
        <text>DNA(n) + a 2'-deoxyribonucleoside 5'-triphosphate = DNA(n+1) + diphosphate</text>
        <dbReference type="Rhea" id="RHEA:22508"/>
        <dbReference type="Rhea" id="RHEA-COMP:17339"/>
        <dbReference type="Rhea" id="RHEA-COMP:17340"/>
        <dbReference type="ChEBI" id="CHEBI:33019"/>
        <dbReference type="ChEBI" id="CHEBI:61560"/>
        <dbReference type="ChEBI" id="CHEBI:173112"/>
        <dbReference type="EC" id="2.7.7.7"/>
    </reaction>
</comment>
<dbReference type="GO" id="GO:0006297">
    <property type="term" value="P:nucleotide-excision repair, DNA gap filling"/>
    <property type="evidence" value="ECO:0007669"/>
    <property type="project" value="TreeGrafter"/>
</dbReference>
<sequence length="496" mass="53784">MATQRKRSTPDGEEGRGDGLPPPLSLPTSSPKRLRGGYGGDEPFDESGLMEDYDDFEDVAPPEPEDDDGAAGGDEDIAFGDITDAHRRRWSRPAVPDSVRNTAESDLNLQWLDIDMIGGRPLESNPRAGRKVLGSTSGTVPVIRLYGVNETGNSVAVFIHGFTPYGYFALPRGCTFTNDGDDSGAVRHALEEALSAKLGNQFGGGGGRGGDDGKQQAVLGVSYVEDKSSIMGYDPSHTRFLKVYVAMPTMIPKLKTIMENGISLQGIRDADGAEVREPVLADAAQGLVQAEGERKREGHALPGEFLIRRDSRLVEFLAKKINNTNLSTKIEADIFHNEIIPRKPEGEWSKVAPLRILSFDIECQGRKGYFPEAEEDPVIQIANSVSIYGDKSGPVVQNVFTLKGLPPHRRGAGHIEQHRGGHAAQVADVRARHRRGHIHGVQRPELRHTLPPGQGRGDLDQEGSEAPALHAVGPREERLDPKTGADVLELGVRPPQ</sequence>
<protein>
    <recommendedName>
        <fullName evidence="1">DNA polymerase delta catalytic subunit</fullName>
    </recommendedName>
</protein>
<dbReference type="AlphaFoldDB" id="K0T4N1"/>
<evidence type="ECO:0000259" key="4">
    <source>
        <dbReference type="Pfam" id="PF03104"/>
    </source>
</evidence>
<feature type="domain" description="DNA-directed DNA polymerase family B exonuclease" evidence="4">
    <location>
        <begin position="322"/>
        <end position="406"/>
    </location>
</feature>
<proteinExistence type="predicted"/>
<dbReference type="EMBL" id="AGNL01015971">
    <property type="protein sequence ID" value="EJK65337.1"/>
    <property type="molecule type" value="Genomic_DNA"/>
</dbReference>
<keyword evidence="7" id="KW-1185">Reference proteome</keyword>
<reference evidence="6 7" key="1">
    <citation type="journal article" date="2012" name="Genome Biol.">
        <title>Genome and low-iron response of an oceanic diatom adapted to chronic iron limitation.</title>
        <authorList>
            <person name="Lommer M."/>
            <person name="Specht M."/>
            <person name="Roy A.S."/>
            <person name="Kraemer L."/>
            <person name="Andreson R."/>
            <person name="Gutowska M.A."/>
            <person name="Wolf J."/>
            <person name="Bergner S.V."/>
            <person name="Schilhabel M.B."/>
            <person name="Klostermeier U.C."/>
            <person name="Beiko R.G."/>
            <person name="Rosenstiel P."/>
            <person name="Hippler M."/>
            <person name="Laroche J."/>
        </authorList>
    </citation>
    <scope>NUCLEOTIDE SEQUENCE [LARGE SCALE GENOMIC DNA]</scope>
    <source>
        <strain evidence="6 7">CCMP1005</strain>
    </source>
</reference>
<dbReference type="PANTHER" id="PTHR10322">
    <property type="entry name" value="DNA POLYMERASE CATALYTIC SUBUNIT"/>
    <property type="match status" value="1"/>
</dbReference>
<feature type="domain" description="DNA polymerase delta/zeta catalytic subunit N-terminal" evidence="5">
    <location>
        <begin position="161"/>
        <end position="251"/>
    </location>
</feature>
<dbReference type="GO" id="GO:0008296">
    <property type="term" value="F:3'-5'-DNA exonuclease activity"/>
    <property type="evidence" value="ECO:0007669"/>
    <property type="project" value="TreeGrafter"/>
</dbReference>
<dbReference type="Pfam" id="PF24055">
    <property type="entry name" value="POL3_N"/>
    <property type="match status" value="1"/>
</dbReference>
<dbReference type="PANTHER" id="PTHR10322:SF23">
    <property type="entry name" value="DNA POLYMERASE DELTA CATALYTIC SUBUNIT"/>
    <property type="match status" value="1"/>
</dbReference>
<dbReference type="GO" id="GO:0043625">
    <property type="term" value="C:delta DNA polymerase complex"/>
    <property type="evidence" value="ECO:0007669"/>
    <property type="project" value="TreeGrafter"/>
</dbReference>
<name>K0T4N1_THAOC</name>
<dbReference type="GO" id="GO:0006287">
    <property type="term" value="P:base-excision repair, gap-filling"/>
    <property type="evidence" value="ECO:0007669"/>
    <property type="project" value="TreeGrafter"/>
</dbReference>
<evidence type="ECO:0000313" key="6">
    <source>
        <dbReference type="EMBL" id="EJK65337.1"/>
    </source>
</evidence>
<feature type="region of interest" description="Disordered" evidence="3">
    <location>
        <begin position="1"/>
        <end position="101"/>
    </location>
</feature>
<evidence type="ECO:0000256" key="2">
    <source>
        <dbReference type="ARBA" id="ARBA00049244"/>
    </source>
</evidence>
<organism evidence="6 7">
    <name type="scientific">Thalassiosira oceanica</name>
    <name type="common">Marine diatom</name>
    <dbReference type="NCBI Taxonomy" id="159749"/>
    <lineage>
        <taxon>Eukaryota</taxon>
        <taxon>Sar</taxon>
        <taxon>Stramenopiles</taxon>
        <taxon>Ochrophyta</taxon>
        <taxon>Bacillariophyta</taxon>
        <taxon>Coscinodiscophyceae</taxon>
        <taxon>Thalassiosirophycidae</taxon>
        <taxon>Thalassiosirales</taxon>
        <taxon>Thalassiosiraceae</taxon>
        <taxon>Thalassiosira</taxon>
    </lineage>
</organism>
<dbReference type="InterPro" id="IPR056435">
    <property type="entry name" value="DPOD/Z_N"/>
</dbReference>
<dbReference type="OrthoDB" id="2414538at2759"/>
<gene>
    <name evidence="6" type="ORF">THAOC_13809</name>
</gene>
<dbReference type="GO" id="GO:0003887">
    <property type="term" value="F:DNA-directed DNA polymerase activity"/>
    <property type="evidence" value="ECO:0007669"/>
    <property type="project" value="UniProtKB-EC"/>
</dbReference>
<feature type="compositionally biased region" description="Acidic residues" evidence="3">
    <location>
        <begin position="42"/>
        <end position="78"/>
    </location>
</feature>
<evidence type="ECO:0000256" key="1">
    <source>
        <dbReference type="ARBA" id="ARBA00024411"/>
    </source>
</evidence>
<dbReference type="InterPro" id="IPR012337">
    <property type="entry name" value="RNaseH-like_sf"/>
</dbReference>
<comment type="caution">
    <text evidence="6">The sequence shown here is derived from an EMBL/GenBank/DDBJ whole genome shotgun (WGS) entry which is preliminary data.</text>
</comment>
<dbReference type="Gene3D" id="3.30.342.10">
    <property type="entry name" value="DNA Polymerase, chain B, domain 1"/>
    <property type="match status" value="1"/>
</dbReference>
<dbReference type="InterPro" id="IPR036397">
    <property type="entry name" value="RNaseH_sf"/>
</dbReference>
<dbReference type="GO" id="GO:0045004">
    <property type="term" value="P:DNA replication proofreading"/>
    <property type="evidence" value="ECO:0007669"/>
    <property type="project" value="TreeGrafter"/>
</dbReference>
<dbReference type="InterPro" id="IPR050240">
    <property type="entry name" value="DNA_pol_type-B"/>
</dbReference>
<dbReference type="GO" id="GO:0003676">
    <property type="term" value="F:nucleic acid binding"/>
    <property type="evidence" value="ECO:0007669"/>
    <property type="project" value="InterPro"/>
</dbReference>
<dbReference type="Pfam" id="PF03104">
    <property type="entry name" value="DNA_pol_B_exo1"/>
    <property type="match status" value="1"/>
</dbReference>
<evidence type="ECO:0000259" key="5">
    <source>
        <dbReference type="Pfam" id="PF24055"/>
    </source>
</evidence>
<dbReference type="Proteomes" id="UP000266841">
    <property type="component" value="Unassembled WGS sequence"/>
</dbReference>
<feature type="region of interest" description="Disordered" evidence="3">
    <location>
        <begin position="437"/>
        <end position="496"/>
    </location>
</feature>
<dbReference type="SUPFAM" id="SSF53098">
    <property type="entry name" value="Ribonuclease H-like"/>
    <property type="match status" value="1"/>
</dbReference>